<evidence type="ECO:0000313" key="2">
    <source>
        <dbReference type="Proteomes" id="UP000048984"/>
    </source>
</evidence>
<proteinExistence type="predicted"/>
<accession>A0A0P6VPL4</accession>
<reference evidence="1 2" key="1">
    <citation type="submission" date="2015-09" db="EMBL/GenBank/DDBJ databases">
        <authorList>
            <person name="Jackson K.R."/>
            <person name="Lunt B.L."/>
            <person name="Fisher J.N.B."/>
            <person name="Gardner A.V."/>
            <person name="Bailey M.E."/>
            <person name="Deus L.M."/>
            <person name="Earl A.S."/>
            <person name="Gibby P.D."/>
            <person name="Hartmann K.A."/>
            <person name="Liu J.E."/>
            <person name="Manci A.M."/>
            <person name="Nielsen D.A."/>
            <person name="Solomon M.B."/>
            <person name="Breakwell D.P."/>
            <person name="Burnett S.H."/>
            <person name="Grose J.H."/>
        </authorList>
    </citation>
    <scope>NUCLEOTIDE SEQUENCE [LARGE SCALE GENOMIC DNA]</scope>
    <source>
        <strain evidence="1 2">16</strain>
    </source>
</reference>
<sequence length="64" mass="6770">MPHILIIAAAGAAALAGYKLLKREMGRVGRSLGELREAEARAPVRSGTLVRGADGVYRPVDRQG</sequence>
<reference evidence="1 2" key="2">
    <citation type="submission" date="2015-10" db="EMBL/GenBank/DDBJ databases">
        <title>Draft Genome Sequence of Prosthecomicrobium hirschii ATCC 27832.</title>
        <authorList>
            <person name="Daniel J."/>
            <person name="Givan S.A."/>
            <person name="Brun Y.V."/>
            <person name="Brown P.J."/>
        </authorList>
    </citation>
    <scope>NUCLEOTIDE SEQUENCE [LARGE SCALE GENOMIC DNA]</scope>
    <source>
        <strain evidence="1 2">16</strain>
    </source>
</reference>
<organism evidence="1 2">
    <name type="scientific">Prosthecodimorpha hirschii</name>
    <dbReference type="NCBI Taxonomy" id="665126"/>
    <lineage>
        <taxon>Bacteria</taxon>
        <taxon>Pseudomonadati</taxon>
        <taxon>Pseudomonadota</taxon>
        <taxon>Alphaproteobacteria</taxon>
        <taxon>Hyphomicrobiales</taxon>
        <taxon>Ancalomicrobiaceae</taxon>
        <taxon>Prosthecodimorpha</taxon>
    </lineage>
</organism>
<keyword evidence="2" id="KW-1185">Reference proteome</keyword>
<protein>
    <submittedName>
        <fullName evidence="1">Uncharacterized protein</fullName>
    </submittedName>
</protein>
<name>A0A0P6VPL4_9HYPH</name>
<dbReference type="Proteomes" id="UP000048984">
    <property type="component" value="Unassembled WGS sequence"/>
</dbReference>
<dbReference type="AlphaFoldDB" id="A0A0P6VPL4"/>
<gene>
    <name evidence="1" type="ORF">ABB55_09170</name>
</gene>
<dbReference type="EMBL" id="LJYW01000001">
    <property type="protein sequence ID" value="KPL52379.1"/>
    <property type="molecule type" value="Genomic_DNA"/>
</dbReference>
<dbReference type="RefSeq" id="WP_054358542.1">
    <property type="nucleotide sequence ID" value="NZ_JAPCYQ010000001.1"/>
</dbReference>
<comment type="caution">
    <text evidence="1">The sequence shown here is derived from an EMBL/GenBank/DDBJ whole genome shotgun (WGS) entry which is preliminary data.</text>
</comment>
<evidence type="ECO:0000313" key="1">
    <source>
        <dbReference type="EMBL" id="KPL52379.1"/>
    </source>
</evidence>